<dbReference type="PANTHER" id="PTHR15715">
    <property type="entry name" value="CENTROSOMAL PROTEIN OF 170 KDA"/>
    <property type="match status" value="1"/>
</dbReference>
<feature type="region of interest" description="Disordered" evidence="2">
    <location>
        <begin position="1"/>
        <end position="33"/>
    </location>
</feature>
<feature type="compositionally biased region" description="Polar residues" evidence="2">
    <location>
        <begin position="68"/>
        <end position="91"/>
    </location>
</feature>
<dbReference type="Ensembl" id="ENSSGRT00000080577.1">
    <property type="protein sequence ID" value="ENSSGRP00000075684.1"/>
    <property type="gene ID" value="ENSSGRG00000038396.1"/>
</dbReference>
<reference evidence="4" key="2">
    <citation type="submission" date="2025-09" db="UniProtKB">
        <authorList>
            <consortium name="Ensembl"/>
        </authorList>
    </citation>
    <scope>IDENTIFICATION</scope>
</reference>
<dbReference type="InterPro" id="IPR029300">
    <property type="entry name" value="CEP170_C"/>
</dbReference>
<evidence type="ECO:0000313" key="5">
    <source>
        <dbReference type="Proteomes" id="UP000472262"/>
    </source>
</evidence>
<feature type="region of interest" description="Disordered" evidence="2">
    <location>
        <begin position="218"/>
        <end position="263"/>
    </location>
</feature>
<feature type="region of interest" description="Disordered" evidence="2">
    <location>
        <begin position="64"/>
        <end position="91"/>
    </location>
</feature>
<organism evidence="4 5">
    <name type="scientific">Sinocyclocheilus grahami</name>
    <name type="common">Dianchi golden-line fish</name>
    <name type="synonym">Barbus grahami</name>
    <dbReference type="NCBI Taxonomy" id="75366"/>
    <lineage>
        <taxon>Eukaryota</taxon>
        <taxon>Metazoa</taxon>
        <taxon>Chordata</taxon>
        <taxon>Craniata</taxon>
        <taxon>Vertebrata</taxon>
        <taxon>Euteleostomi</taxon>
        <taxon>Actinopterygii</taxon>
        <taxon>Neopterygii</taxon>
        <taxon>Teleostei</taxon>
        <taxon>Ostariophysi</taxon>
        <taxon>Cypriniformes</taxon>
        <taxon>Cyprinidae</taxon>
        <taxon>Cyprininae</taxon>
        <taxon>Sinocyclocheilus</taxon>
    </lineage>
</organism>
<dbReference type="Pfam" id="PF15308">
    <property type="entry name" value="CEP170_C"/>
    <property type="match status" value="2"/>
</dbReference>
<dbReference type="InterPro" id="IPR051176">
    <property type="entry name" value="Cent_Immune-Sig_Mod"/>
</dbReference>
<protein>
    <recommendedName>
        <fullName evidence="3">CEP170 C-terminal domain-containing protein</fullName>
    </recommendedName>
</protein>
<dbReference type="AlphaFoldDB" id="A0A672QIE7"/>
<feature type="domain" description="CEP170 C-terminal" evidence="3">
    <location>
        <begin position="156"/>
        <end position="219"/>
    </location>
</feature>
<feature type="compositionally biased region" description="Low complexity" evidence="2">
    <location>
        <begin position="238"/>
        <end position="249"/>
    </location>
</feature>
<name>A0A672QIE7_SINGR</name>
<dbReference type="Proteomes" id="UP000472262">
    <property type="component" value="Unassembled WGS sequence"/>
</dbReference>
<keyword evidence="5" id="KW-1185">Reference proteome</keyword>
<evidence type="ECO:0000256" key="1">
    <source>
        <dbReference type="ARBA" id="ARBA00010436"/>
    </source>
</evidence>
<evidence type="ECO:0000256" key="2">
    <source>
        <dbReference type="SAM" id="MobiDB-lite"/>
    </source>
</evidence>
<evidence type="ECO:0000313" key="4">
    <source>
        <dbReference type="Ensembl" id="ENSSGRP00000075684.1"/>
    </source>
</evidence>
<evidence type="ECO:0000259" key="3">
    <source>
        <dbReference type="Pfam" id="PF15308"/>
    </source>
</evidence>
<feature type="domain" description="CEP170 C-terminal" evidence="3">
    <location>
        <begin position="22"/>
        <end position="98"/>
    </location>
</feature>
<sequence>MPRKRTRSFTVPSDNESTSSKHEEDETQNEHFQNWSTHSAEIARLSQDLAKDLAILAREIHDVAGDGDSQTSSGMGATTSPGSMPNTPASTISTREEVHLKFAWLNDIPSYTLTHSITFFNIKQNMQQIFIFSLLRWHGFKCLFFVSSSHKYYVSFRALFHNKTEVWEEIEAKINAENEVPILKTSNKEISSILQELRRVQRQLEVINTIVEPGGILKIHPMGTSPGGKTKSASKEFSSPTSANANASAKRGPRGPEGGRYVV</sequence>
<reference evidence="4" key="1">
    <citation type="submission" date="2025-08" db="UniProtKB">
        <authorList>
            <consortium name="Ensembl"/>
        </authorList>
    </citation>
    <scope>IDENTIFICATION</scope>
</reference>
<accession>A0A672QIE7</accession>
<feature type="compositionally biased region" description="Polar residues" evidence="2">
    <location>
        <begin position="8"/>
        <end position="18"/>
    </location>
</feature>
<proteinExistence type="inferred from homology"/>
<dbReference type="PANTHER" id="PTHR15715:SF18">
    <property type="entry name" value="CENTROSOMAL PROTEIN OF 170 KDA PROTEIN B"/>
    <property type="match status" value="1"/>
</dbReference>
<comment type="similarity">
    <text evidence="1">Belongs to the CEP170 family.</text>
</comment>